<name>A0AAJ1QIB3_9BACI</name>
<comment type="caution">
    <text evidence="1">The sequence shown here is derived from an EMBL/GenBank/DDBJ whole genome shotgun (WGS) entry which is preliminary data.</text>
</comment>
<protein>
    <submittedName>
        <fullName evidence="1">Uncharacterized protein</fullName>
    </submittedName>
</protein>
<dbReference type="EMBL" id="JAUCFI010000001">
    <property type="protein sequence ID" value="MDM5281903.1"/>
    <property type="molecule type" value="Genomic_DNA"/>
</dbReference>
<evidence type="ECO:0000313" key="1">
    <source>
        <dbReference type="EMBL" id="MDM5281903.1"/>
    </source>
</evidence>
<gene>
    <name evidence="1" type="ORF">QUF85_00725</name>
</gene>
<dbReference type="RefSeq" id="WP_289348175.1">
    <property type="nucleotide sequence ID" value="NZ_JAUCFI010000001.1"/>
</dbReference>
<organism evidence="1 2">
    <name type="scientific">Peribacillus frigoritolerans</name>
    <dbReference type="NCBI Taxonomy" id="450367"/>
    <lineage>
        <taxon>Bacteria</taxon>
        <taxon>Bacillati</taxon>
        <taxon>Bacillota</taxon>
        <taxon>Bacilli</taxon>
        <taxon>Bacillales</taxon>
        <taxon>Bacillaceae</taxon>
        <taxon>Peribacillus</taxon>
    </lineage>
</organism>
<dbReference type="AlphaFoldDB" id="A0AAJ1QIB3"/>
<evidence type="ECO:0000313" key="2">
    <source>
        <dbReference type="Proteomes" id="UP001238973"/>
    </source>
</evidence>
<proteinExistence type="predicted"/>
<accession>A0AAJ1QIB3</accession>
<sequence length="124" mass="13958">MTIAMVLSGDKEIIVPIVVGEVIRLFDVETGEVKDFENPALKLQAGKRGAVIRWLNERGIHILCAPPSMLCELSYETAQKEKFRYYRVQKNTSFSELKALISSNSIELSIELPKNEIEPSLFSS</sequence>
<reference evidence="1" key="1">
    <citation type="submission" date="2023-06" db="EMBL/GenBank/DDBJ databases">
        <title>Comparative genomics of Bacillaceae isolates and their secondary metabolite potential.</title>
        <authorList>
            <person name="Song L."/>
            <person name="Nielsen L.J."/>
            <person name="Mohite O."/>
            <person name="Xu X."/>
            <person name="Weber T."/>
            <person name="Kovacs A.T."/>
        </authorList>
    </citation>
    <scope>NUCLEOTIDE SEQUENCE</scope>
    <source>
        <strain evidence="1">G1S1</strain>
    </source>
</reference>
<dbReference type="Proteomes" id="UP001238973">
    <property type="component" value="Unassembled WGS sequence"/>
</dbReference>